<dbReference type="EMBL" id="AGXC01000001">
    <property type="protein sequence ID" value="EMZ42705.1"/>
    <property type="molecule type" value="Genomic_DNA"/>
</dbReference>
<protein>
    <submittedName>
        <fullName evidence="1">Uncharacterized protein</fullName>
    </submittedName>
</protein>
<sequence length="147" mass="15874">MSIAAQVLSSINNYFETAPIKGVYQVASGKLVPVAGSASVMPKLEQSQYYLVAGSALNDGLHEMGQSDLLDEGTFEGTITPCAVPKELRDLLGEIEQWQAKNGAHTGAMQSESFDGYSYSLATDAVTGGAVTWQTVFRSHLNRWRKL</sequence>
<organism evidence="1 2">
    <name type="scientific">Atopobium minutum 10063974</name>
    <dbReference type="NCBI Taxonomy" id="997872"/>
    <lineage>
        <taxon>Bacteria</taxon>
        <taxon>Bacillati</taxon>
        <taxon>Actinomycetota</taxon>
        <taxon>Coriobacteriia</taxon>
        <taxon>Coriobacteriales</taxon>
        <taxon>Atopobiaceae</taxon>
        <taxon>Atopobium</taxon>
    </lineage>
</organism>
<comment type="caution">
    <text evidence="1">The sequence shown here is derived from an EMBL/GenBank/DDBJ whole genome shotgun (WGS) entry which is preliminary data.</text>
</comment>
<proteinExistence type="predicted"/>
<accession>N2BVU7</accession>
<keyword evidence="2" id="KW-1185">Reference proteome</keyword>
<dbReference type="Proteomes" id="UP000012651">
    <property type="component" value="Unassembled WGS sequence"/>
</dbReference>
<dbReference type="PATRIC" id="fig|997872.3.peg.253"/>
<evidence type="ECO:0000313" key="1">
    <source>
        <dbReference type="EMBL" id="EMZ42705.1"/>
    </source>
</evidence>
<dbReference type="OrthoDB" id="1850226at2"/>
<dbReference type="RefSeq" id="WP_002563038.1">
    <property type="nucleotide sequence ID" value="NZ_KB822533.1"/>
</dbReference>
<gene>
    <name evidence="1" type="ORF">HMPREF1091_00263</name>
</gene>
<evidence type="ECO:0000313" key="2">
    <source>
        <dbReference type="Proteomes" id="UP000012651"/>
    </source>
</evidence>
<dbReference type="AlphaFoldDB" id="N2BVU7"/>
<dbReference type="HOGENOM" id="CLU_1764243_0_0_11"/>
<reference evidence="1 2" key="1">
    <citation type="submission" date="2013-03" db="EMBL/GenBank/DDBJ databases">
        <title>The Genome Sequence of Atopobium minutum 10063974.</title>
        <authorList>
            <consortium name="The Broad Institute Genome Sequencing Platform"/>
            <person name="Earl A."/>
            <person name="Ward D."/>
            <person name="Feldgarden M."/>
            <person name="Gevers D."/>
            <person name="Lambert T."/>
            <person name="Marvaud J.-C."/>
            <person name="Courvalin P."/>
            <person name="Walker B."/>
            <person name="Young S.K."/>
            <person name="Zeng Q."/>
            <person name="Gargeya S."/>
            <person name="Fitzgerald M."/>
            <person name="Haas B."/>
            <person name="Abouelleil A."/>
            <person name="Alvarado L."/>
            <person name="Arachchi H.M."/>
            <person name="Berlin A.M."/>
            <person name="Chapman S.B."/>
            <person name="Dewar J."/>
            <person name="Goldberg J."/>
            <person name="Griggs A."/>
            <person name="Gujja S."/>
            <person name="Hansen M."/>
            <person name="Howarth C."/>
            <person name="Imamovic A."/>
            <person name="Larimer J."/>
            <person name="McCowan C."/>
            <person name="Murphy C."/>
            <person name="Neiman D."/>
            <person name="Pearson M."/>
            <person name="Priest M."/>
            <person name="Roberts A."/>
            <person name="Saif S."/>
            <person name="Shea T."/>
            <person name="Sisk P."/>
            <person name="Sykes S."/>
            <person name="Wortman J."/>
            <person name="Nusbaum C."/>
            <person name="Birren B."/>
        </authorList>
    </citation>
    <scope>NUCLEOTIDE SEQUENCE [LARGE SCALE GENOMIC DNA]</scope>
    <source>
        <strain evidence="1 2">10063974</strain>
    </source>
</reference>
<name>N2BVU7_9ACTN</name>